<dbReference type="EMBL" id="JAJTJA010000004">
    <property type="protein sequence ID" value="KAH8700114.1"/>
    <property type="molecule type" value="Genomic_DNA"/>
</dbReference>
<keyword evidence="2" id="KW-1185">Reference proteome</keyword>
<dbReference type="AlphaFoldDB" id="A0AAD4PZT0"/>
<gene>
    <name evidence="1" type="ORF">BGW36DRAFT_405421</name>
</gene>
<dbReference type="Proteomes" id="UP001201262">
    <property type="component" value="Unassembled WGS sequence"/>
</dbReference>
<proteinExistence type="predicted"/>
<dbReference type="GeneID" id="70249255"/>
<evidence type="ECO:0000313" key="2">
    <source>
        <dbReference type="Proteomes" id="UP001201262"/>
    </source>
</evidence>
<protein>
    <submittedName>
        <fullName evidence="1">Uncharacterized protein</fullName>
    </submittedName>
</protein>
<dbReference type="RefSeq" id="XP_046073820.1">
    <property type="nucleotide sequence ID" value="XM_046218968.1"/>
</dbReference>
<reference evidence="1" key="1">
    <citation type="submission" date="2021-12" db="EMBL/GenBank/DDBJ databases">
        <title>Convergent genome expansion in fungi linked to evolution of root-endophyte symbiosis.</title>
        <authorList>
            <consortium name="DOE Joint Genome Institute"/>
            <person name="Ke Y.-H."/>
            <person name="Bonito G."/>
            <person name="Liao H.-L."/>
            <person name="Looney B."/>
            <person name="Rojas-Flechas A."/>
            <person name="Nash J."/>
            <person name="Hameed K."/>
            <person name="Schadt C."/>
            <person name="Martin F."/>
            <person name="Crous P.W."/>
            <person name="Miettinen O."/>
            <person name="Magnuson J.K."/>
            <person name="Labbe J."/>
            <person name="Jacobson D."/>
            <person name="Doktycz M.J."/>
            <person name="Veneault-Fourrey C."/>
            <person name="Kuo A."/>
            <person name="Mondo S."/>
            <person name="Calhoun S."/>
            <person name="Riley R."/>
            <person name="Ohm R."/>
            <person name="LaButti K."/>
            <person name="Andreopoulos B."/>
            <person name="Pangilinan J."/>
            <person name="Nolan M."/>
            <person name="Tritt A."/>
            <person name="Clum A."/>
            <person name="Lipzen A."/>
            <person name="Daum C."/>
            <person name="Barry K."/>
            <person name="Grigoriev I.V."/>
            <person name="Vilgalys R."/>
        </authorList>
    </citation>
    <scope>NUCLEOTIDE SEQUENCE</scope>
    <source>
        <strain evidence="1">PMI_201</strain>
    </source>
</reference>
<evidence type="ECO:0000313" key="1">
    <source>
        <dbReference type="EMBL" id="KAH8700114.1"/>
    </source>
</evidence>
<name>A0AAD4PZT0_9EURO</name>
<sequence length="167" mass="19696">MPNILSDNEAEAWLEELVTYLRTNPDASWWNTHHSGSWACWAFFAKTKDQRTWMYTRSKDAKQRPITVLEFMSQYSFRKPWLIKLPGMETPEAEYASIRGRTYVPFLCHGQQDKVNKRIIERGEEIKEQNTKNMKTEIRFLLEPATMVREVSKVDSKESGRLICEDT</sequence>
<accession>A0AAD4PZT0</accession>
<organism evidence="1 2">
    <name type="scientific">Talaromyces proteolyticus</name>
    <dbReference type="NCBI Taxonomy" id="1131652"/>
    <lineage>
        <taxon>Eukaryota</taxon>
        <taxon>Fungi</taxon>
        <taxon>Dikarya</taxon>
        <taxon>Ascomycota</taxon>
        <taxon>Pezizomycotina</taxon>
        <taxon>Eurotiomycetes</taxon>
        <taxon>Eurotiomycetidae</taxon>
        <taxon>Eurotiales</taxon>
        <taxon>Trichocomaceae</taxon>
        <taxon>Talaromyces</taxon>
        <taxon>Talaromyces sect. Bacilispori</taxon>
    </lineage>
</organism>
<comment type="caution">
    <text evidence="1">The sequence shown here is derived from an EMBL/GenBank/DDBJ whole genome shotgun (WGS) entry which is preliminary data.</text>
</comment>